<sequence length="416" mass="47170">MKTTWTTPADIENQVRRLWDRGKILAARFAPEPMFPLRLSFRAPASRELAEEFGAVRDWIGSLEQKSRSGRGFGYDIRWREVNHRQLGRNAVPKAIEIATEADAVRLIGKTGDARTFSRLTEKTLTSFPILRDWLARKPLTALEHADEWGRILGIVSWFHAHPRSGLYLRQLDIAGVDTKFIEGRRGLLSELLTLVLPPEAIDPAASGAREFERRFGLRPKPSLVRLRLLDPSLSLAGLTDISVPGAQLARVPLPVHRVFITENEINGLAFPDVPEAVVIFGLGYGLDRLREITWLREKEIHYWGDIDTHGFAILNLLRASFPHAKSFLMDEDTLLDHRALWGREEKCFAGDLDRLTDPERSVFRDLCENRFGEGIRLEQERISFARVARSVKAIGDTPVVRPREGAIGKSPFRTH</sequence>
<dbReference type="EMBL" id="CAADEZ010000193">
    <property type="protein sequence ID" value="VFJ57545.1"/>
    <property type="molecule type" value="Genomic_DNA"/>
</dbReference>
<dbReference type="Pfam" id="PF09983">
    <property type="entry name" value="JetD_C"/>
    <property type="match status" value="1"/>
</dbReference>
<evidence type="ECO:0000259" key="1">
    <source>
        <dbReference type="Pfam" id="PF09983"/>
    </source>
</evidence>
<dbReference type="EMBL" id="CAADFA010000174">
    <property type="protein sequence ID" value="VFJ56319.1"/>
    <property type="molecule type" value="Genomic_DNA"/>
</dbReference>
<dbReference type="AlphaFoldDB" id="A0A450SQN1"/>
<name>A0A450SQN1_9GAMM</name>
<proteinExistence type="predicted"/>
<dbReference type="EMBL" id="CAADFL010000167">
    <property type="protein sequence ID" value="VFK11102.1"/>
    <property type="molecule type" value="Genomic_DNA"/>
</dbReference>
<dbReference type="InterPro" id="IPR024534">
    <property type="entry name" value="JetD_C"/>
</dbReference>
<gene>
    <name evidence="4" type="ORF">BECKFM1743A_GA0114220_101934</name>
    <name evidence="5" type="ORF">BECKFM1743B_GA0114221_101676</name>
    <name evidence="3" type="ORF">BECKFM1743C_GA0114222_101746</name>
</gene>
<dbReference type="InterPro" id="IPR014544">
    <property type="entry name" value="UCP028408"/>
</dbReference>
<evidence type="ECO:0000313" key="5">
    <source>
        <dbReference type="EMBL" id="VFK11102.1"/>
    </source>
</evidence>
<evidence type="ECO:0000313" key="4">
    <source>
        <dbReference type="EMBL" id="VFJ57545.1"/>
    </source>
</evidence>
<dbReference type="Pfam" id="PF11795">
    <property type="entry name" value="DUF3322"/>
    <property type="match status" value="1"/>
</dbReference>
<evidence type="ECO:0008006" key="6">
    <source>
        <dbReference type="Google" id="ProtNLM"/>
    </source>
</evidence>
<protein>
    <recommendedName>
        <fullName evidence="6">Wadjet protein JetD C-terminal domain-containing protein</fullName>
    </recommendedName>
</protein>
<dbReference type="PIRSF" id="PIRSF028408">
    <property type="entry name" value="UCP028408"/>
    <property type="match status" value="1"/>
</dbReference>
<reference evidence="3" key="1">
    <citation type="submission" date="2019-02" db="EMBL/GenBank/DDBJ databases">
        <authorList>
            <person name="Gruber-Vodicka R. H."/>
            <person name="Seah K. B. B."/>
        </authorList>
    </citation>
    <scope>NUCLEOTIDE SEQUENCE</scope>
    <source>
        <strain evidence="4">BECK_BZ163</strain>
        <strain evidence="5">BECK_BZ164</strain>
        <strain evidence="3">BECK_BZ165</strain>
    </source>
</reference>
<dbReference type="InterPro" id="IPR024537">
    <property type="entry name" value="DUF3322"/>
</dbReference>
<feature type="domain" description="DUF3322" evidence="2">
    <location>
        <begin position="8"/>
        <end position="193"/>
    </location>
</feature>
<accession>A0A450SQN1</accession>
<evidence type="ECO:0000259" key="2">
    <source>
        <dbReference type="Pfam" id="PF11795"/>
    </source>
</evidence>
<feature type="domain" description="Wadjet protein JetD C-terminal" evidence="1">
    <location>
        <begin position="217"/>
        <end position="389"/>
    </location>
</feature>
<organism evidence="3">
    <name type="scientific">Candidatus Kentrum sp. FM</name>
    <dbReference type="NCBI Taxonomy" id="2126340"/>
    <lineage>
        <taxon>Bacteria</taxon>
        <taxon>Pseudomonadati</taxon>
        <taxon>Pseudomonadota</taxon>
        <taxon>Gammaproteobacteria</taxon>
        <taxon>Candidatus Kentrum</taxon>
    </lineage>
</organism>
<evidence type="ECO:0000313" key="3">
    <source>
        <dbReference type="EMBL" id="VFJ56319.1"/>
    </source>
</evidence>